<dbReference type="STRING" id="1121927.GOHSU_10_00030"/>
<dbReference type="PANTHER" id="PTHR33428:SF14">
    <property type="entry name" value="CARBOXYLESTERASE TYPE B DOMAIN-CONTAINING PROTEIN"/>
    <property type="match status" value="1"/>
</dbReference>
<sequence>MFGKKKVVAPPPPAKLMKELARRGPHKVNRGDLGIVGLAGQVFAPVSGTDLPAVAFAHGWMRGSKAYRDLLFHLASWGFVVAAPDSERGPLASDIELATDLRAALTVCTSVQLGTSGAVTVDPDRLALIGHGFGAAAAVRAASTSTLLGRPTIPVRALVPLFPAPTTSDLTEAAATVRAPALVIAAADDVDSMTGNAISLAKALSGEVVLRTLAGVDGKALLETLTVKKLIGFNGAERKTHAAVRAQVTGYLLHGLTGDERYREFADPDVSMGDTTVIETTSARPADADHFSQLLGIAPYRPDEGTSTKGVPLIGR</sequence>
<dbReference type="eggNOG" id="COG0412">
    <property type="taxonomic scope" value="Bacteria"/>
</dbReference>
<dbReference type="Pfam" id="PF07224">
    <property type="entry name" value="Chlorophyllase"/>
    <property type="match status" value="1"/>
</dbReference>
<keyword evidence="2" id="KW-1185">Reference proteome</keyword>
<dbReference type="Gene3D" id="3.40.50.1820">
    <property type="entry name" value="alpha/beta hydrolase"/>
    <property type="match status" value="1"/>
</dbReference>
<dbReference type="InterPro" id="IPR029058">
    <property type="entry name" value="AB_hydrolase_fold"/>
</dbReference>
<dbReference type="AlphaFoldDB" id="L7L982"/>
<comment type="caution">
    <text evidence="1">The sequence shown here is derived from an EMBL/GenBank/DDBJ whole genome shotgun (WGS) entry which is preliminary data.</text>
</comment>
<dbReference type="RefSeq" id="WP_005937123.1">
    <property type="nucleotide sequence ID" value="NZ_ATVK01000044.1"/>
</dbReference>
<dbReference type="PANTHER" id="PTHR33428">
    <property type="entry name" value="CHLOROPHYLLASE-2, CHLOROPLASTIC"/>
    <property type="match status" value="1"/>
</dbReference>
<evidence type="ECO:0000313" key="1">
    <source>
        <dbReference type="EMBL" id="GAC56607.1"/>
    </source>
</evidence>
<dbReference type="Proteomes" id="UP000053405">
    <property type="component" value="Unassembled WGS sequence"/>
</dbReference>
<dbReference type="OrthoDB" id="4772420at2"/>
<protein>
    <recommendedName>
        <fullName evidence="3">Alpha/beta hydrolase</fullName>
    </recommendedName>
</protein>
<accession>L7L982</accession>
<evidence type="ECO:0008006" key="3">
    <source>
        <dbReference type="Google" id="ProtNLM"/>
    </source>
</evidence>
<dbReference type="EMBL" id="BANT01000010">
    <property type="protein sequence ID" value="GAC56607.1"/>
    <property type="molecule type" value="Genomic_DNA"/>
</dbReference>
<dbReference type="InterPro" id="IPR017395">
    <property type="entry name" value="Chlorophyllase-like"/>
</dbReference>
<evidence type="ECO:0000313" key="2">
    <source>
        <dbReference type="Proteomes" id="UP000053405"/>
    </source>
</evidence>
<dbReference type="ESTHER" id="9actn-l7l982">
    <property type="family name" value="Chlorophyllase"/>
</dbReference>
<organism evidence="1 2">
    <name type="scientific">Gordonia hirsuta DSM 44140 = NBRC 16056</name>
    <dbReference type="NCBI Taxonomy" id="1121927"/>
    <lineage>
        <taxon>Bacteria</taxon>
        <taxon>Bacillati</taxon>
        <taxon>Actinomycetota</taxon>
        <taxon>Actinomycetes</taxon>
        <taxon>Mycobacteriales</taxon>
        <taxon>Gordoniaceae</taxon>
        <taxon>Gordonia</taxon>
    </lineage>
</organism>
<gene>
    <name evidence="1" type="ORF">GOHSU_10_00030</name>
</gene>
<reference evidence="1 2" key="1">
    <citation type="submission" date="2012-12" db="EMBL/GenBank/DDBJ databases">
        <title>Whole genome shotgun sequence of Gordonia hirsuta NBRC 16056.</title>
        <authorList>
            <person name="Isaki-Nakamura S."/>
            <person name="Hosoyama A."/>
            <person name="Tsuchikane K."/>
            <person name="Katsumata H."/>
            <person name="Baba S."/>
            <person name="Yamazaki S."/>
            <person name="Fujita N."/>
        </authorList>
    </citation>
    <scope>NUCLEOTIDE SEQUENCE [LARGE SCALE GENOMIC DNA]</scope>
    <source>
        <strain evidence="1 2">NBRC 16056</strain>
    </source>
</reference>
<proteinExistence type="predicted"/>
<dbReference type="SUPFAM" id="SSF53474">
    <property type="entry name" value="alpha/beta-Hydrolases"/>
    <property type="match status" value="1"/>
</dbReference>
<name>L7L982_9ACTN</name>